<dbReference type="AlphaFoldDB" id="A0A6G0TUT7"/>
<accession>A0A6G0TUT7</accession>
<protein>
    <submittedName>
        <fullName evidence="2">Uncharacterized protein</fullName>
    </submittedName>
</protein>
<dbReference type="Proteomes" id="UP000475862">
    <property type="component" value="Unassembled WGS sequence"/>
</dbReference>
<keyword evidence="1" id="KW-0812">Transmembrane</keyword>
<evidence type="ECO:0000256" key="1">
    <source>
        <dbReference type="SAM" id="Phobius"/>
    </source>
</evidence>
<keyword evidence="3" id="KW-1185">Reference proteome</keyword>
<name>A0A6G0TUT7_APHGL</name>
<evidence type="ECO:0000313" key="2">
    <source>
        <dbReference type="EMBL" id="KAE9538026.1"/>
    </source>
</evidence>
<keyword evidence="1" id="KW-1133">Transmembrane helix</keyword>
<proteinExistence type="predicted"/>
<reference evidence="2 3" key="1">
    <citation type="submission" date="2019-08" db="EMBL/GenBank/DDBJ databases">
        <title>The genome of the soybean aphid Biotype 1, its phylome, world population structure and adaptation to the North American continent.</title>
        <authorList>
            <person name="Giordano R."/>
            <person name="Donthu R.K."/>
            <person name="Hernandez A.G."/>
            <person name="Wright C.L."/>
            <person name="Zimin A.V."/>
        </authorList>
    </citation>
    <scope>NUCLEOTIDE SEQUENCE [LARGE SCALE GENOMIC DNA]</scope>
    <source>
        <tissue evidence="2">Whole aphids</tissue>
    </source>
</reference>
<gene>
    <name evidence="2" type="ORF">AGLY_005998</name>
</gene>
<feature type="transmembrane region" description="Helical" evidence="1">
    <location>
        <begin position="12"/>
        <end position="32"/>
    </location>
</feature>
<keyword evidence="1" id="KW-0472">Membrane</keyword>
<comment type="caution">
    <text evidence="2">The sequence shown here is derived from an EMBL/GenBank/DDBJ whole genome shotgun (WGS) entry which is preliminary data.</text>
</comment>
<feature type="transmembrane region" description="Helical" evidence="1">
    <location>
        <begin position="44"/>
        <end position="67"/>
    </location>
</feature>
<dbReference type="EMBL" id="VYZN01000017">
    <property type="protein sequence ID" value="KAE9538026.1"/>
    <property type="molecule type" value="Genomic_DNA"/>
</dbReference>
<evidence type="ECO:0000313" key="3">
    <source>
        <dbReference type="Proteomes" id="UP000475862"/>
    </source>
</evidence>
<sequence>MVKHRYANAENRIYIILFINTKLSATFVTCYVDDWLKTIPSVLVAFIAVSKFQIVLFTIVYGTAVSVNDTRLARRNSYSRNKIPKPLQHTNAMAEPDELQPFVSRYLLAVYRHLIKNNTKIGFSVHLQTSGTRVMQEDTQNRSVLSLDREYIINYYVYIHIVCKIYDMIKIPSALQLGRSHQPINVTRLIVKNRSQDLKSKIKQKESEVSKFFHGFERPLLKHPSGKLVIPPTDTPIDM</sequence>
<organism evidence="2 3">
    <name type="scientific">Aphis glycines</name>
    <name type="common">Soybean aphid</name>
    <dbReference type="NCBI Taxonomy" id="307491"/>
    <lineage>
        <taxon>Eukaryota</taxon>
        <taxon>Metazoa</taxon>
        <taxon>Ecdysozoa</taxon>
        <taxon>Arthropoda</taxon>
        <taxon>Hexapoda</taxon>
        <taxon>Insecta</taxon>
        <taxon>Pterygota</taxon>
        <taxon>Neoptera</taxon>
        <taxon>Paraneoptera</taxon>
        <taxon>Hemiptera</taxon>
        <taxon>Sternorrhyncha</taxon>
        <taxon>Aphidomorpha</taxon>
        <taxon>Aphidoidea</taxon>
        <taxon>Aphididae</taxon>
        <taxon>Aphidini</taxon>
        <taxon>Aphis</taxon>
        <taxon>Aphis</taxon>
    </lineage>
</organism>